<dbReference type="RefSeq" id="WP_139680387.1">
    <property type="nucleotide sequence ID" value="NZ_CP040846.1"/>
</dbReference>
<organism evidence="10 11">
    <name type="scientific">Thermococcus indicus</name>
    <dbReference type="NCBI Taxonomy" id="2586643"/>
    <lineage>
        <taxon>Archaea</taxon>
        <taxon>Methanobacteriati</taxon>
        <taxon>Methanobacteriota</taxon>
        <taxon>Thermococci</taxon>
        <taxon>Thermococcales</taxon>
        <taxon>Thermococcaceae</taxon>
        <taxon>Thermococcus</taxon>
    </lineage>
</organism>
<dbReference type="Pfam" id="PF01867">
    <property type="entry name" value="Cas_Cas1"/>
    <property type="match status" value="1"/>
</dbReference>
<dbReference type="PANTHER" id="PTHR43219">
    <property type="entry name" value="CRISPR-ASSOCIATED ENDONUCLEASE CAS1"/>
    <property type="match status" value="1"/>
</dbReference>
<evidence type="ECO:0000256" key="3">
    <source>
        <dbReference type="ARBA" id="ARBA00022759"/>
    </source>
</evidence>
<dbReference type="AlphaFoldDB" id="A0A4Y5SJH0"/>
<dbReference type="Gene3D" id="1.20.120.920">
    <property type="entry name" value="CRISPR-associated endonuclease Cas1, C-terminal domain"/>
    <property type="match status" value="1"/>
</dbReference>
<evidence type="ECO:0000256" key="8">
    <source>
        <dbReference type="ARBA" id="ARBA00023211"/>
    </source>
</evidence>
<dbReference type="GO" id="GO:0051607">
    <property type="term" value="P:defense response to virus"/>
    <property type="evidence" value="ECO:0007669"/>
    <property type="project" value="UniProtKB-UniRule"/>
</dbReference>
<dbReference type="HAMAP" id="MF_01470">
    <property type="entry name" value="Cas1"/>
    <property type="match status" value="1"/>
</dbReference>
<gene>
    <name evidence="10" type="primary">cas1b</name>
    <name evidence="9" type="synonym">cas1</name>
    <name evidence="10" type="ORF">FH039_04665</name>
</gene>
<dbReference type="GO" id="GO:0016787">
    <property type="term" value="F:hydrolase activity"/>
    <property type="evidence" value="ECO:0007669"/>
    <property type="project" value="UniProtKB-KW"/>
</dbReference>
<evidence type="ECO:0000313" key="10">
    <source>
        <dbReference type="EMBL" id="QDA31033.1"/>
    </source>
</evidence>
<keyword evidence="5 9" id="KW-0460">Magnesium</keyword>
<sequence>MRKRSKTILSDGTLFRRENTLYFQNAKMKKPKPLVVEGIYDIYIYGHVNITSQALHYLAQKGIAVHFFNHHGYYDGSFYPREKLHSGDLVIRQVEHYLNREKRLQLARLFVKGSALNMEKNLKRWKVADGFSGLLEELFRELEMAKKITEIMNVEARIRSEYYSRWDEHLPEDFKIVKRTRRPPENEMNALISFLNSRLYATIVSELYNTQLVPTVSYLHEPGERRFSLALDLSEIFKPIIADRIANRLVKQGTIRKEHFRGELNGVLLTKEGMRKVVEAYNDEMRKSVRHPNLKTNVTKQRLIRLEAYKLMRHFVGVGRYDPLVAWF</sequence>
<dbReference type="InterPro" id="IPR042211">
    <property type="entry name" value="CRISPR-assoc_Cas1_N"/>
</dbReference>
<dbReference type="InterPro" id="IPR002729">
    <property type="entry name" value="CRISPR-assoc_Cas1"/>
</dbReference>
<dbReference type="PANTHER" id="PTHR43219:SF2">
    <property type="entry name" value="CRISPR-ASSOCIATED ENDONUCLEASE CAS1"/>
    <property type="match status" value="1"/>
</dbReference>
<accession>A0A4Y5SJH0</accession>
<dbReference type="GO" id="GO:0046872">
    <property type="term" value="F:metal ion binding"/>
    <property type="evidence" value="ECO:0007669"/>
    <property type="project" value="UniProtKB-UniRule"/>
</dbReference>
<keyword evidence="6 9" id="KW-0051">Antiviral defense</keyword>
<feature type="binding site" evidence="9">
    <location>
        <position position="235"/>
    </location>
    <ligand>
        <name>Mn(2+)</name>
        <dbReference type="ChEBI" id="CHEBI:29035"/>
    </ligand>
</feature>
<dbReference type="GO" id="GO:0043571">
    <property type="term" value="P:maintenance of CRISPR repeat elements"/>
    <property type="evidence" value="ECO:0007669"/>
    <property type="project" value="UniProtKB-UniRule"/>
</dbReference>
<dbReference type="Gene3D" id="3.100.10.20">
    <property type="entry name" value="CRISPR-associated endonuclease Cas1, N-terminal domain"/>
    <property type="match status" value="1"/>
</dbReference>
<feature type="binding site" evidence="9">
    <location>
        <position position="220"/>
    </location>
    <ligand>
        <name>Mn(2+)</name>
        <dbReference type="ChEBI" id="CHEBI:29035"/>
    </ligand>
</feature>
<dbReference type="GO" id="GO:0003677">
    <property type="term" value="F:DNA binding"/>
    <property type="evidence" value="ECO:0007669"/>
    <property type="project" value="UniProtKB-KW"/>
</dbReference>
<dbReference type="CDD" id="cd09722">
    <property type="entry name" value="Cas1_I-B"/>
    <property type="match status" value="1"/>
</dbReference>
<name>A0A4Y5SJH0_9EURY</name>
<keyword evidence="7 9" id="KW-0238">DNA-binding</keyword>
<evidence type="ECO:0000256" key="2">
    <source>
        <dbReference type="ARBA" id="ARBA00022723"/>
    </source>
</evidence>
<keyword evidence="3 9" id="KW-0255">Endonuclease</keyword>
<dbReference type="Proteomes" id="UP000306007">
    <property type="component" value="Chromosome"/>
</dbReference>
<dbReference type="KEGG" id="tic:FH039_04665"/>
<keyword evidence="8 9" id="KW-0464">Manganese</keyword>
<comment type="cofactor">
    <cofactor evidence="9">
        <name>Mg(2+)</name>
        <dbReference type="ChEBI" id="CHEBI:18420"/>
    </cofactor>
    <cofactor evidence="9">
        <name>Mn(2+)</name>
        <dbReference type="ChEBI" id="CHEBI:29035"/>
    </cofactor>
</comment>
<keyword evidence="4 9" id="KW-0378">Hydrolase</keyword>
<evidence type="ECO:0000313" key="11">
    <source>
        <dbReference type="Proteomes" id="UP000306007"/>
    </source>
</evidence>
<comment type="function">
    <text evidence="9">CRISPR (clustered regularly interspaced short palindromic repeat), is an adaptive immune system that provides protection against mobile genetic elements (viruses, transposable elements and conjugative plasmids). CRISPR clusters contain spacers, sequences complementary to antecedent mobile elements, and target invading nucleic acids. CRISPR clusters are transcribed and processed into CRISPR RNA (crRNA). Acts as a dsDNA endonuclease. Involved in the integration of spacer DNA into the CRISPR cassette.</text>
</comment>
<reference evidence="10 11" key="1">
    <citation type="submission" date="2019-06" db="EMBL/GenBank/DDBJ databases">
        <title>Thermococcus indicus sp. nov., a Fe(III)-reducing hyperthermophilic archaeon isolated from the Onnuri vent field of the Central Indian Ocean ridge.</title>
        <authorList>
            <person name="Lim J.K."/>
            <person name="Kim Y.J."/>
            <person name="Kwon K.K."/>
        </authorList>
    </citation>
    <scope>NUCLEOTIDE SEQUENCE [LARGE SCALE GENOMIC DNA]</scope>
    <source>
        <strain evidence="10 11">IOH1</strain>
    </source>
</reference>
<keyword evidence="1 9" id="KW-0540">Nuclease</keyword>
<dbReference type="NCBIfam" id="TIGR03641">
    <property type="entry name" value="cas1_HMARI"/>
    <property type="match status" value="1"/>
</dbReference>
<comment type="subunit">
    <text evidence="9">Homodimer, forms a heterotetramer with a Cas2 homodimer.</text>
</comment>
<evidence type="ECO:0000256" key="4">
    <source>
        <dbReference type="ARBA" id="ARBA00022801"/>
    </source>
</evidence>
<dbReference type="OrthoDB" id="2216at2157"/>
<evidence type="ECO:0000256" key="1">
    <source>
        <dbReference type="ARBA" id="ARBA00022722"/>
    </source>
</evidence>
<dbReference type="EMBL" id="CP040846">
    <property type="protein sequence ID" value="QDA31033.1"/>
    <property type="molecule type" value="Genomic_DNA"/>
</dbReference>
<comment type="similarity">
    <text evidence="9">Belongs to the CRISPR-associated endonuclease Cas1 family.</text>
</comment>
<dbReference type="EC" id="3.1.-.-" evidence="9"/>
<evidence type="ECO:0000256" key="9">
    <source>
        <dbReference type="HAMAP-Rule" id="MF_01470"/>
    </source>
</evidence>
<protein>
    <recommendedName>
        <fullName evidence="9">CRISPR-associated endonuclease Cas1</fullName>
        <ecNumber evidence="9">3.1.-.-</ecNumber>
    </recommendedName>
</protein>
<keyword evidence="11" id="KW-1185">Reference proteome</keyword>
<dbReference type="GO" id="GO:0004520">
    <property type="term" value="F:DNA endonuclease activity"/>
    <property type="evidence" value="ECO:0007669"/>
    <property type="project" value="InterPro"/>
</dbReference>
<evidence type="ECO:0000256" key="5">
    <source>
        <dbReference type="ARBA" id="ARBA00022842"/>
    </source>
</evidence>
<evidence type="ECO:0000256" key="6">
    <source>
        <dbReference type="ARBA" id="ARBA00023118"/>
    </source>
</evidence>
<dbReference type="InterPro" id="IPR042206">
    <property type="entry name" value="CRISPR-assoc_Cas1_C"/>
</dbReference>
<keyword evidence="2 9" id="KW-0479">Metal-binding</keyword>
<feature type="binding site" evidence="9">
    <location>
        <position position="155"/>
    </location>
    <ligand>
        <name>Mn(2+)</name>
        <dbReference type="ChEBI" id="CHEBI:29035"/>
    </ligand>
</feature>
<evidence type="ECO:0000256" key="7">
    <source>
        <dbReference type="ARBA" id="ARBA00023125"/>
    </source>
</evidence>
<dbReference type="InterPro" id="IPR019858">
    <property type="entry name" value="CRISPR-assoc_Cas1_HMARI/TNEAP"/>
</dbReference>
<dbReference type="GeneID" id="40474451"/>
<proteinExistence type="inferred from homology"/>
<dbReference type="NCBIfam" id="TIGR00287">
    <property type="entry name" value="cas1"/>
    <property type="match status" value="1"/>
</dbReference>